<comment type="caution">
    <text evidence="15">The sequence shown here is derived from an EMBL/GenBank/DDBJ whole genome shotgun (WGS) entry which is preliminary data.</text>
</comment>
<reference evidence="16" key="1">
    <citation type="submission" date="2023-07" db="EMBL/GenBank/DDBJ databases">
        <title>Novel Mycoplasma species identified in domestic and wild animals.</title>
        <authorList>
            <person name="Volokhov D.V."/>
            <person name="Furtak V.A."/>
            <person name="Zagorodnyaya T.A."/>
        </authorList>
    </citation>
    <scope>NUCLEOTIDE SEQUENCE [LARGE SCALE GENOMIC DNA]</scope>
    <source>
        <strain evidence="16">92-19</strain>
    </source>
</reference>
<dbReference type="RefSeq" id="WP_262095960.1">
    <property type="nucleotide sequence ID" value="NZ_JAOEGN010000005.1"/>
</dbReference>
<dbReference type="NCBIfam" id="TIGR00514">
    <property type="entry name" value="accC"/>
    <property type="match status" value="1"/>
</dbReference>
<evidence type="ECO:0000259" key="14">
    <source>
        <dbReference type="PROSITE" id="PS50979"/>
    </source>
</evidence>
<dbReference type="Proteomes" id="UP001209076">
    <property type="component" value="Unassembled WGS sequence"/>
</dbReference>
<dbReference type="InterPro" id="IPR016185">
    <property type="entry name" value="PreATP-grasp_dom_sf"/>
</dbReference>
<dbReference type="PROSITE" id="PS00866">
    <property type="entry name" value="CPSASE_1"/>
    <property type="match status" value="1"/>
</dbReference>
<keyword evidence="6" id="KW-0479">Metal-binding</keyword>
<proteinExistence type="predicted"/>
<dbReference type="EMBL" id="JAOEGN010000005">
    <property type="protein sequence ID" value="MCU0104712.1"/>
    <property type="molecule type" value="Genomic_DNA"/>
</dbReference>
<evidence type="ECO:0000256" key="3">
    <source>
        <dbReference type="ARBA" id="ARBA00011750"/>
    </source>
</evidence>
<evidence type="ECO:0000256" key="12">
    <source>
        <dbReference type="RuleBase" id="RU365063"/>
    </source>
</evidence>
<keyword evidence="7 11" id="KW-0547">Nucleotide-binding</keyword>
<evidence type="ECO:0000256" key="9">
    <source>
        <dbReference type="ARBA" id="ARBA00022842"/>
    </source>
</evidence>
<evidence type="ECO:0000256" key="4">
    <source>
        <dbReference type="ARBA" id="ARBA00013263"/>
    </source>
</evidence>
<dbReference type="Pfam" id="PF02785">
    <property type="entry name" value="Biotin_carb_C"/>
    <property type="match status" value="1"/>
</dbReference>
<evidence type="ECO:0000256" key="11">
    <source>
        <dbReference type="PROSITE-ProRule" id="PRU00409"/>
    </source>
</evidence>
<dbReference type="InterPro" id="IPR051602">
    <property type="entry name" value="ACC_Biotin_Carboxylase"/>
</dbReference>
<dbReference type="InterPro" id="IPR005481">
    <property type="entry name" value="BC-like_N"/>
</dbReference>
<dbReference type="PANTHER" id="PTHR48095">
    <property type="entry name" value="PYRUVATE CARBOXYLASE SUBUNIT A"/>
    <property type="match status" value="1"/>
</dbReference>
<sequence>MKNKILIANRGEIAVRIIRAAKELGIETVAVYSLADKDALHVKLADEAVCIGKEKSKESYLNMNAVLSAAVATGCNAIHPGYGFLSENAKFVEMVESIQIKFIGPNSKTIEMIGDKASARTIAKANGVPVVEGSDGIIEDVHEAIKIAKKIGYPVMIKATSGGGGKGISIARSDDELMSAFERTQLEALSSFGDKSLYIEKFIESPKHIEIQVMGDAFGNVVHLFERDCSTQRRNQKMIEEAPSPVLNDILRKKIGQSAVKLAKAINYENAGTMEFLVDPKGNYYFIEMNTRIQVEHPVTEWITGIDLVKEQIKVAYGKELSFKQKDIQILGHAIECRINAEDPSKGFIPTPGKIQNVLFPGGNGVRVDTHIYPGYSVPPFYDSMLAKLIVFAPNRKEAIKKMRVALEQFVVEGIQTNIEYQYLIMHDLEFIKGQYDTGFIAKFNARYEAKRNE</sequence>
<name>A0ABT2PUV1_9MOLU</name>
<evidence type="ECO:0000256" key="7">
    <source>
        <dbReference type="ARBA" id="ARBA00022741"/>
    </source>
</evidence>
<keyword evidence="8 11" id="KW-0067">ATP-binding</keyword>
<dbReference type="SMART" id="SM00878">
    <property type="entry name" value="Biotin_carb_C"/>
    <property type="match status" value="1"/>
</dbReference>
<dbReference type="InterPro" id="IPR005482">
    <property type="entry name" value="Biotin_COase_C"/>
</dbReference>
<feature type="domain" description="Biotin carboxylation" evidence="14">
    <location>
        <begin position="1"/>
        <end position="446"/>
    </location>
</feature>
<dbReference type="EC" id="6.3.4.14" evidence="4 12"/>
<comment type="function">
    <text evidence="1 12">This protein is a component of the acetyl coenzyme A carboxylase complex; first, biotin carboxylase catalyzes the carboxylation of the carrier protein and then the transcarboxylase transfers the carboxyl group to form malonyl-CoA.</text>
</comment>
<dbReference type="InterPro" id="IPR011761">
    <property type="entry name" value="ATP-grasp"/>
</dbReference>
<dbReference type="SUPFAM" id="SSF52440">
    <property type="entry name" value="PreATP-grasp domain"/>
    <property type="match status" value="1"/>
</dbReference>
<dbReference type="Gene3D" id="3.30.470.20">
    <property type="entry name" value="ATP-grasp fold, B domain"/>
    <property type="match status" value="1"/>
</dbReference>
<organism evidence="15 16">
    <name type="scientific">Paracholeplasma vituli</name>
    <dbReference type="NCBI Taxonomy" id="69473"/>
    <lineage>
        <taxon>Bacteria</taxon>
        <taxon>Bacillati</taxon>
        <taxon>Mycoplasmatota</taxon>
        <taxon>Mollicutes</taxon>
        <taxon>Acholeplasmatales</taxon>
        <taxon>Acholeplasmataceae</taxon>
        <taxon>Paracholeplasma</taxon>
    </lineage>
</organism>
<evidence type="ECO:0000259" key="13">
    <source>
        <dbReference type="PROSITE" id="PS50975"/>
    </source>
</evidence>
<comment type="pathway">
    <text evidence="2 12">Lipid metabolism; malonyl-CoA biosynthesis; malonyl-CoA from acetyl-CoA: step 1/1.</text>
</comment>
<evidence type="ECO:0000256" key="5">
    <source>
        <dbReference type="ARBA" id="ARBA00022598"/>
    </source>
</evidence>
<dbReference type="InterPro" id="IPR004549">
    <property type="entry name" value="Acetyl_CoA_COase_biotin_COase"/>
</dbReference>
<dbReference type="InterPro" id="IPR011054">
    <property type="entry name" value="Rudment_hybrid_motif"/>
</dbReference>
<evidence type="ECO:0000256" key="6">
    <source>
        <dbReference type="ARBA" id="ARBA00022723"/>
    </source>
</evidence>
<protein>
    <recommendedName>
        <fullName evidence="4 12">Biotin carboxylase</fullName>
        <ecNumber evidence="4 12">6.3.4.14</ecNumber>
    </recommendedName>
    <alternativeName>
        <fullName evidence="12">Acetyl-coenzyme A carboxylase biotin carboxylase subunit A</fullName>
    </alternativeName>
</protein>
<dbReference type="InterPro" id="IPR005479">
    <property type="entry name" value="CPAse_ATP-bd"/>
</dbReference>
<keyword evidence="12" id="KW-0092">Biotin</keyword>
<dbReference type="NCBIfam" id="NF006367">
    <property type="entry name" value="PRK08591.1"/>
    <property type="match status" value="1"/>
</dbReference>
<keyword evidence="5 12" id="KW-0436">Ligase</keyword>
<dbReference type="GO" id="GO:0004075">
    <property type="term" value="F:biotin carboxylase activity"/>
    <property type="evidence" value="ECO:0007669"/>
    <property type="project" value="UniProtKB-EC"/>
</dbReference>
<keyword evidence="16" id="KW-1185">Reference proteome</keyword>
<evidence type="ECO:0000256" key="1">
    <source>
        <dbReference type="ARBA" id="ARBA00003761"/>
    </source>
</evidence>
<keyword evidence="12" id="KW-0275">Fatty acid biosynthesis</keyword>
<keyword evidence="12" id="KW-0444">Lipid biosynthesis</keyword>
<dbReference type="PROSITE" id="PS50975">
    <property type="entry name" value="ATP_GRASP"/>
    <property type="match status" value="1"/>
</dbReference>
<dbReference type="Pfam" id="PF00289">
    <property type="entry name" value="Biotin_carb_N"/>
    <property type="match status" value="1"/>
</dbReference>
<feature type="domain" description="ATP-grasp" evidence="13">
    <location>
        <begin position="120"/>
        <end position="317"/>
    </location>
</feature>
<gene>
    <name evidence="15" type="primary">accC</name>
    <name evidence="15" type="ORF">N7603_03485</name>
</gene>
<dbReference type="Pfam" id="PF02786">
    <property type="entry name" value="CPSase_L_D2"/>
    <property type="match status" value="1"/>
</dbReference>
<dbReference type="PANTHER" id="PTHR48095:SF2">
    <property type="entry name" value="BIOTIN CARBOXYLASE, CHLOROPLASTIC"/>
    <property type="match status" value="1"/>
</dbReference>
<dbReference type="SUPFAM" id="SSF51246">
    <property type="entry name" value="Rudiment single hybrid motif"/>
    <property type="match status" value="1"/>
</dbReference>
<dbReference type="PROSITE" id="PS00867">
    <property type="entry name" value="CPSASE_2"/>
    <property type="match status" value="1"/>
</dbReference>
<comment type="catalytic activity">
    <reaction evidence="10 12">
        <text>N(6)-biotinyl-L-lysyl-[protein] + hydrogencarbonate + ATP = N(6)-carboxybiotinyl-L-lysyl-[protein] + ADP + phosphate + H(+)</text>
        <dbReference type="Rhea" id="RHEA:13501"/>
        <dbReference type="Rhea" id="RHEA-COMP:10505"/>
        <dbReference type="Rhea" id="RHEA-COMP:10506"/>
        <dbReference type="ChEBI" id="CHEBI:15378"/>
        <dbReference type="ChEBI" id="CHEBI:17544"/>
        <dbReference type="ChEBI" id="CHEBI:30616"/>
        <dbReference type="ChEBI" id="CHEBI:43474"/>
        <dbReference type="ChEBI" id="CHEBI:83144"/>
        <dbReference type="ChEBI" id="CHEBI:83145"/>
        <dbReference type="ChEBI" id="CHEBI:456216"/>
        <dbReference type="EC" id="6.3.4.14"/>
    </reaction>
</comment>
<comment type="subunit">
    <text evidence="3 12">Acetyl-CoA carboxylase is a heterohexamer of biotin carboxyl carrier protein, biotin carboxylase and the two subunits of carboxyl transferase in a 2:2 complex.</text>
</comment>
<evidence type="ECO:0000256" key="2">
    <source>
        <dbReference type="ARBA" id="ARBA00004956"/>
    </source>
</evidence>
<evidence type="ECO:0000256" key="10">
    <source>
        <dbReference type="ARBA" id="ARBA00048600"/>
    </source>
</evidence>
<keyword evidence="12" id="KW-0276">Fatty acid metabolism</keyword>
<dbReference type="PROSITE" id="PS50979">
    <property type="entry name" value="BC"/>
    <property type="match status" value="1"/>
</dbReference>
<accession>A0ABT2PUV1</accession>
<evidence type="ECO:0000256" key="8">
    <source>
        <dbReference type="ARBA" id="ARBA00022840"/>
    </source>
</evidence>
<evidence type="ECO:0000313" key="16">
    <source>
        <dbReference type="Proteomes" id="UP001209076"/>
    </source>
</evidence>
<keyword evidence="12" id="KW-0443">Lipid metabolism</keyword>
<evidence type="ECO:0000313" key="15">
    <source>
        <dbReference type="EMBL" id="MCU0104712.1"/>
    </source>
</evidence>
<dbReference type="SUPFAM" id="SSF56059">
    <property type="entry name" value="Glutathione synthetase ATP-binding domain-like"/>
    <property type="match status" value="1"/>
</dbReference>
<keyword evidence="9" id="KW-0460">Magnesium</keyword>
<dbReference type="InterPro" id="IPR011764">
    <property type="entry name" value="Biotin_carboxylation_dom"/>
</dbReference>